<evidence type="ECO:0000313" key="3">
    <source>
        <dbReference type="EMBL" id="GGU56311.1"/>
    </source>
</evidence>
<organism evidence="3 5">
    <name type="scientific">Streptomyces gougerotii</name>
    <dbReference type="NCBI Taxonomy" id="53448"/>
    <lineage>
        <taxon>Bacteria</taxon>
        <taxon>Bacillati</taxon>
        <taxon>Actinomycetota</taxon>
        <taxon>Actinomycetes</taxon>
        <taxon>Kitasatosporales</taxon>
        <taxon>Streptomycetaceae</taxon>
        <taxon>Streptomyces</taxon>
        <taxon>Streptomyces diastaticus group</taxon>
    </lineage>
</organism>
<keyword evidence="4" id="KW-1185">Reference proteome</keyword>
<reference evidence="3" key="3">
    <citation type="submission" date="2020-09" db="EMBL/GenBank/DDBJ databases">
        <authorList>
            <person name="Sun Q."/>
            <person name="Ohkuma M."/>
        </authorList>
    </citation>
    <scope>NUCLEOTIDE SEQUENCE</scope>
    <source>
        <strain evidence="3">JCM 4136</strain>
    </source>
</reference>
<protein>
    <submittedName>
        <fullName evidence="3">Uncharacterized protein</fullName>
    </submittedName>
</protein>
<dbReference type="Proteomes" id="UP000660975">
    <property type="component" value="Unassembled WGS sequence"/>
</dbReference>
<gene>
    <name evidence="3" type="ORF">GCM10010227_07120</name>
    <name evidence="2" type="ORF">Sgou_37070</name>
</gene>
<evidence type="ECO:0000313" key="2">
    <source>
        <dbReference type="EMBL" id="GFH79037.1"/>
    </source>
</evidence>
<proteinExistence type="predicted"/>
<evidence type="ECO:0000256" key="1">
    <source>
        <dbReference type="SAM" id="Phobius"/>
    </source>
</evidence>
<dbReference type="EMBL" id="BLLO01000020">
    <property type="protein sequence ID" value="GFH79037.1"/>
    <property type="molecule type" value="Genomic_DNA"/>
</dbReference>
<sequence length="119" mass="12637">MRRGRIVHGKVVLVPQHPPGQPGPTGGRTGTEPVLARSALGLRLVISSVAVPLFAAVTVLLSIWASNSSETDTPSGTSLTVIAAVFGVLTLIALVDLVIVIRRRSRAREAAREARRRQD</sequence>
<reference evidence="3" key="1">
    <citation type="journal article" date="2014" name="Int. J. Syst. Evol. Microbiol.">
        <title>Complete genome sequence of Corynebacterium casei LMG S-19264T (=DSM 44701T), isolated from a smear-ripened cheese.</title>
        <authorList>
            <consortium name="US DOE Joint Genome Institute (JGI-PGF)"/>
            <person name="Walter F."/>
            <person name="Albersmeier A."/>
            <person name="Kalinowski J."/>
            <person name="Ruckert C."/>
        </authorList>
    </citation>
    <scope>NUCLEOTIDE SEQUENCE</scope>
    <source>
        <strain evidence="3">JCM 4136</strain>
    </source>
</reference>
<dbReference type="AlphaFoldDB" id="A0A8H9HCG9"/>
<keyword evidence="1" id="KW-1133">Transmembrane helix</keyword>
<name>A0A8H9HCG9_9ACTN</name>
<accession>A0A8H9HCG9</accession>
<dbReference type="EMBL" id="BMSC01000001">
    <property type="protein sequence ID" value="GGU56311.1"/>
    <property type="molecule type" value="Genomic_DNA"/>
</dbReference>
<comment type="caution">
    <text evidence="3">The sequence shown here is derived from an EMBL/GenBank/DDBJ whole genome shotgun (WGS) entry which is preliminary data.</text>
</comment>
<evidence type="ECO:0000313" key="5">
    <source>
        <dbReference type="Proteomes" id="UP000660975"/>
    </source>
</evidence>
<dbReference type="InterPro" id="IPR045924">
    <property type="entry name" value="DUF6343"/>
</dbReference>
<keyword evidence="1" id="KW-0472">Membrane</keyword>
<dbReference type="Proteomes" id="UP000480804">
    <property type="component" value="Unassembled WGS sequence"/>
</dbReference>
<evidence type="ECO:0000313" key="4">
    <source>
        <dbReference type="Proteomes" id="UP000480804"/>
    </source>
</evidence>
<feature type="transmembrane region" description="Helical" evidence="1">
    <location>
        <begin position="77"/>
        <end position="101"/>
    </location>
</feature>
<dbReference type="Pfam" id="PF19870">
    <property type="entry name" value="DUF6343"/>
    <property type="match status" value="1"/>
</dbReference>
<reference evidence="2 4" key="2">
    <citation type="submission" date="2020-02" db="EMBL/GenBank/DDBJ databases">
        <title>Whole genome shotgun sequence of Streptomyces gougerotii NBRC 13043.</title>
        <authorList>
            <person name="Ichikawa N."/>
            <person name="Komaki H."/>
            <person name="Tamura T."/>
        </authorList>
    </citation>
    <scope>NUCLEOTIDE SEQUENCE [LARGE SCALE GENOMIC DNA]</scope>
    <source>
        <strain evidence="2 4">NBRC 13043</strain>
    </source>
</reference>
<feature type="transmembrane region" description="Helical" evidence="1">
    <location>
        <begin position="44"/>
        <end position="65"/>
    </location>
</feature>
<keyword evidence="1" id="KW-0812">Transmembrane</keyword>